<reference evidence="2 3" key="1">
    <citation type="submission" date="2020-03" db="EMBL/GenBank/DDBJ databases">
        <title>WGS of actinomycetes isolated from Thailand.</title>
        <authorList>
            <person name="Thawai C."/>
        </authorList>
    </citation>
    <scope>NUCLEOTIDE SEQUENCE [LARGE SCALE GENOMIC DNA]</scope>
    <source>
        <strain evidence="2 3">FMUSA5-5</strain>
    </source>
</reference>
<dbReference type="Gene3D" id="3.50.40.10">
    <property type="entry name" value="Phenylalanyl-trna Synthetase, Chain B, domain 3"/>
    <property type="match status" value="1"/>
</dbReference>
<comment type="caution">
    <text evidence="2">The sequence shown here is derived from an EMBL/GenBank/DDBJ whole genome shotgun (WGS) entry which is preliminary data.</text>
</comment>
<dbReference type="SMART" id="SM00873">
    <property type="entry name" value="B3_4"/>
    <property type="match status" value="1"/>
</dbReference>
<accession>A0ABX1B2Q8</accession>
<keyword evidence="3" id="KW-1185">Reference proteome</keyword>
<sequence>MFFQHSSDIWRDFPELVPAALYAEGITPDADAGARIAAHAERAAARLAGASESDLPEIQAWRRTFARMGLKPTQYRCASEALLRRFRKEGALPRLHPLIDLCNAVSIAYAVPIAVFDVSRITSHVEVRYAAGDETYLTFGGATEQPPAGEVIFADAAGRAHARRWTNRQSGHSAVRDSTANVLIVAEALHDTAAADVEALVATLADELNTLWPVTPKSAILTPAAPRFEFPA</sequence>
<evidence type="ECO:0000313" key="3">
    <source>
        <dbReference type="Proteomes" id="UP000696294"/>
    </source>
</evidence>
<proteinExistence type="predicted"/>
<evidence type="ECO:0000259" key="1">
    <source>
        <dbReference type="SMART" id="SM00873"/>
    </source>
</evidence>
<dbReference type="SUPFAM" id="SSF56037">
    <property type="entry name" value="PheT/TilS domain"/>
    <property type="match status" value="1"/>
</dbReference>
<dbReference type="RefSeq" id="WP_168010252.1">
    <property type="nucleotide sequence ID" value="NZ_JAATEP010000009.1"/>
</dbReference>
<dbReference type="Pfam" id="PF03483">
    <property type="entry name" value="B3_4"/>
    <property type="match status" value="1"/>
</dbReference>
<protein>
    <recommendedName>
        <fullName evidence="1">B3/B4 tRNA-binding domain-containing protein</fullName>
    </recommendedName>
</protein>
<feature type="domain" description="B3/B4 tRNA-binding" evidence="1">
    <location>
        <begin position="59"/>
        <end position="206"/>
    </location>
</feature>
<dbReference type="Proteomes" id="UP000696294">
    <property type="component" value="Unassembled WGS sequence"/>
</dbReference>
<dbReference type="PANTHER" id="PTHR39209">
    <property type="match status" value="1"/>
</dbReference>
<dbReference type="EMBL" id="JAATEP010000009">
    <property type="protein sequence ID" value="NJP90772.1"/>
    <property type="molecule type" value="Genomic_DNA"/>
</dbReference>
<gene>
    <name evidence="2" type="ORF">HCN51_15125</name>
</gene>
<dbReference type="PANTHER" id="PTHR39209:SF2">
    <property type="entry name" value="CYTOPLASMIC PROTEIN"/>
    <property type="match status" value="1"/>
</dbReference>
<organism evidence="2 3">
    <name type="scientific">Nonomuraea composti</name>
    <dbReference type="NCBI Taxonomy" id="2720023"/>
    <lineage>
        <taxon>Bacteria</taxon>
        <taxon>Bacillati</taxon>
        <taxon>Actinomycetota</taxon>
        <taxon>Actinomycetes</taxon>
        <taxon>Streptosporangiales</taxon>
        <taxon>Streptosporangiaceae</taxon>
        <taxon>Nonomuraea</taxon>
    </lineage>
</organism>
<name>A0ABX1B2Q8_9ACTN</name>
<evidence type="ECO:0000313" key="2">
    <source>
        <dbReference type="EMBL" id="NJP90772.1"/>
    </source>
</evidence>
<dbReference type="InterPro" id="IPR005146">
    <property type="entry name" value="B3/B4_tRNA-bd"/>
</dbReference>
<dbReference type="InterPro" id="IPR020825">
    <property type="entry name" value="Phe-tRNA_synthase-like_B3/B4"/>
</dbReference>